<reference evidence="1 2" key="1">
    <citation type="submission" date="2024-11" db="EMBL/GenBank/DDBJ databases">
        <title>A near-complete genome assembly of Cinchona calisaya.</title>
        <authorList>
            <person name="Lian D.C."/>
            <person name="Zhao X.W."/>
            <person name="Wei L."/>
        </authorList>
    </citation>
    <scope>NUCLEOTIDE SEQUENCE [LARGE SCALE GENOMIC DNA]</scope>
    <source>
        <tissue evidence="1">Nenye</tissue>
    </source>
</reference>
<keyword evidence="2" id="KW-1185">Reference proteome</keyword>
<sequence>MSLFHSSVEVICADYFGDELVFPLPKVNNKKMDVINNQSRRKDVAEVPEVIKSSAAAAEELVGKKTAAKVPQNNNKPSLRFSPAFDVLHCFETMILN</sequence>
<accession>A0ABD3B5W7</accession>
<organism evidence="1 2">
    <name type="scientific">Cinchona calisaya</name>
    <dbReference type="NCBI Taxonomy" id="153742"/>
    <lineage>
        <taxon>Eukaryota</taxon>
        <taxon>Viridiplantae</taxon>
        <taxon>Streptophyta</taxon>
        <taxon>Embryophyta</taxon>
        <taxon>Tracheophyta</taxon>
        <taxon>Spermatophyta</taxon>
        <taxon>Magnoliopsida</taxon>
        <taxon>eudicotyledons</taxon>
        <taxon>Gunneridae</taxon>
        <taxon>Pentapetalae</taxon>
        <taxon>asterids</taxon>
        <taxon>lamiids</taxon>
        <taxon>Gentianales</taxon>
        <taxon>Rubiaceae</taxon>
        <taxon>Cinchonoideae</taxon>
        <taxon>Cinchoneae</taxon>
        <taxon>Cinchona</taxon>
    </lineage>
</organism>
<proteinExistence type="predicted"/>
<dbReference type="Proteomes" id="UP001630127">
    <property type="component" value="Unassembled WGS sequence"/>
</dbReference>
<name>A0ABD3B5W7_9GENT</name>
<protein>
    <submittedName>
        <fullName evidence="1">Uncharacterized protein</fullName>
    </submittedName>
</protein>
<dbReference type="EMBL" id="JBJUIK010000001">
    <property type="protein sequence ID" value="KAL3538638.1"/>
    <property type="molecule type" value="Genomic_DNA"/>
</dbReference>
<dbReference type="AlphaFoldDB" id="A0ABD3B5W7"/>
<evidence type="ECO:0000313" key="2">
    <source>
        <dbReference type="Proteomes" id="UP001630127"/>
    </source>
</evidence>
<evidence type="ECO:0000313" key="1">
    <source>
        <dbReference type="EMBL" id="KAL3538638.1"/>
    </source>
</evidence>
<comment type="caution">
    <text evidence="1">The sequence shown here is derived from an EMBL/GenBank/DDBJ whole genome shotgun (WGS) entry which is preliminary data.</text>
</comment>
<gene>
    <name evidence="1" type="ORF">ACH5RR_002004</name>
</gene>